<reference evidence="1 2" key="1">
    <citation type="submission" date="2017-11" db="EMBL/GenBank/DDBJ databases">
        <title>Draft genome sequence of Rhizobiales bacterium SY3-13.</title>
        <authorList>
            <person name="Sun C."/>
        </authorList>
    </citation>
    <scope>NUCLEOTIDE SEQUENCE [LARGE SCALE GENOMIC DNA]</scope>
    <source>
        <strain evidence="1 2">SY3-13</strain>
    </source>
</reference>
<evidence type="ECO:0000313" key="2">
    <source>
        <dbReference type="Proteomes" id="UP000229498"/>
    </source>
</evidence>
<keyword evidence="2" id="KW-1185">Reference proteome</keyword>
<comment type="caution">
    <text evidence="1">The sequence shown here is derived from an EMBL/GenBank/DDBJ whole genome shotgun (WGS) entry which is preliminary data.</text>
</comment>
<evidence type="ECO:0000313" key="1">
    <source>
        <dbReference type="EMBL" id="PJK27748.1"/>
    </source>
</evidence>
<dbReference type="Proteomes" id="UP000229498">
    <property type="component" value="Unassembled WGS sequence"/>
</dbReference>
<gene>
    <name evidence="1" type="ORF">CVT23_19880</name>
</gene>
<organism evidence="1 2">
    <name type="scientific">Minwuia thermotolerans</name>
    <dbReference type="NCBI Taxonomy" id="2056226"/>
    <lineage>
        <taxon>Bacteria</taxon>
        <taxon>Pseudomonadati</taxon>
        <taxon>Pseudomonadota</taxon>
        <taxon>Alphaproteobacteria</taxon>
        <taxon>Minwuiales</taxon>
        <taxon>Minwuiaceae</taxon>
        <taxon>Minwuia</taxon>
    </lineage>
</organism>
<dbReference type="EMBL" id="PHIG01000054">
    <property type="protein sequence ID" value="PJK27748.1"/>
    <property type="molecule type" value="Genomic_DNA"/>
</dbReference>
<accession>A0A2M9FW98</accession>
<protein>
    <submittedName>
        <fullName evidence="1">Uncharacterized protein</fullName>
    </submittedName>
</protein>
<proteinExistence type="predicted"/>
<name>A0A2M9FW98_9PROT</name>
<sequence>MGICAAQVIDTKQWCHSFICVGFLSVFCQQCLEQLERSLIRLAFFKSADEAFFVDPFNRSLHYVLRERS</sequence>
<dbReference type="AlphaFoldDB" id="A0A2M9FW98"/>